<accession>A0AAP2Z3W5</accession>
<evidence type="ECO:0000259" key="1">
    <source>
        <dbReference type="Pfam" id="PF14498"/>
    </source>
</evidence>
<feature type="domain" description="Glycosyl hydrolase family 95 N-terminal" evidence="1">
    <location>
        <begin position="13"/>
        <end position="250"/>
    </location>
</feature>
<dbReference type="PANTHER" id="PTHR31084">
    <property type="entry name" value="ALPHA-L-FUCOSIDASE 2"/>
    <property type="match status" value="1"/>
</dbReference>
<feature type="domain" description="Alpha fucosidase A-like C-terminal" evidence="2">
    <location>
        <begin position="679"/>
        <end position="776"/>
    </location>
</feature>
<evidence type="ECO:0000313" key="5">
    <source>
        <dbReference type="Proteomes" id="UP001321018"/>
    </source>
</evidence>
<dbReference type="InterPro" id="IPR013780">
    <property type="entry name" value="Glyco_hydro_b"/>
</dbReference>
<name>A0AAP2Z3W5_9EURY</name>
<dbReference type="PANTHER" id="PTHR31084:SF0">
    <property type="entry name" value="ALPHA-L-FUCOSIDASE 2"/>
    <property type="match status" value="1"/>
</dbReference>
<dbReference type="InterPro" id="IPR049053">
    <property type="entry name" value="AFCA-like_C"/>
</dbReference>
<dbReference type="GO" id="GO:0005975">
    <property type="term" value="P:carbohydrate metabolic process"/>
    <property type="evidence" value="ECO:0007669"/>
    <property type="project" value="InterPro"/>
</dbReference>
<evidence type="ECO:0000259" key="2">
    <source>
        <dbReference type="Pfam" id="PF21307"/>
    </source>
</evidence>
<dbReference type="PIRSF" id="PIRSF007663">
    <property type="entry name" value="UCP007663"/>
    <property type="match status" value="1"/>
</dbReference>
<evidence type="ECO:0000313" key="4">
    <source>
        <dbReference type="EMBL" id="MCU4744025.1"/>
    </source>
</evidence>
<dbReference type="InterPro" id="IPR012341">
    <property type="entry name" value="6hp_glycosidase-like_sf"/>
</dbReference>
<evidence type="ECO:0000259" key="3">
    <source>
        <dbReference type="Pfam" id="PF22124"/>
    </source>
</evidence>
<proteinExistence type="predicted"/>
<dbReference type="GO" id="GO:0004560">
    <property type="term" value="F:alpha-L-fucosidase activity"/>
    <property type="evidence" value="ECO:0007669"/>
    <property type="project" value="InterPro"/>
</dbReference>
<dbReference type="SUPFAM" id="SSF48208">
    <property type="entry name" value="Six-hairpin glycosidases"/>
    <property type="match status" value="1"/>
</dbReference>
<dbReference type="InterPro" id="IPR016518">
    <property type="entry name" value="Alpha-L-fucosidase"/>
</dbReference>
<reference evidence="4" key="1">
    <citation type="submission" date="2022-09" db="EMBL/GenBank/DDBJ databases">
        <title>Enrichment on poylsaccharides allowed isolation of novel metabolic and taxonomic groups of Haloarchaea.</title>
        <authorList>
            <person name="Sorokin D.Y."/>
            <person name="Elcheninov A.G."/>
            <person name="Khizhniak T.V."/>
            <person name="Kolganova T.V."/>
            <person name="Kublanov I.V."/>
        </authorList>
    </citation>
    <scope>NUCLEOTIDE SEQUENCE</scope>
    <source>
        <strain evidence="4">AArc-xg1-1</strain>
    </source>
</reference>
<dbReference type="Proteomes" id="UP001321018">
    <property type="component" value="Unassembled WGS sequence"/>
</dbReference>
<gene>
    <name evidence="4" type="ORF">OB960_21830</name>
</gene>
<keyword evidence="4" id="KW-0378">Hydrolase</keyword>
<protein>
    <submittedName>
        <fullName evidence="4">Glycoside hydrolase family 95 protein</fullName>
    </submittedName>
</protein>
<dbReference type="Pfam" id="PF14498">
    <property type="entry name" value="Glyco_hyd_65N_2"/>
    <property type="match status" value="1"/>
</dbReference>
<dbReference type="Gene3D" id="2.60.40.1180">
    <property type="entry name" value="Golgi alpha-mannosidase II"/>
    <property type="match status" value="1"/>
</dbReference>
<dbReference type="RefSeq" id="WP_338005834.1">
    <property type="nucleotide sequence ID" value="NZ_JAOPKA010000020.1"/>
</dbReference>
<comment type="caution">
    <text evidence="4">The sequence shown here is derived from an EMBL/GenBank/DDBJ whole genome shotgun (WGS) entry which is preliminary data.</text>
</comment>
<dbReference type="EMBL" id="JAOPKA010000020">
    <property type="protein sequence ID" value="MCU4744025.1"/>
    <property type="molecule type" value="Genomic_DNA"/>
</dbReference>
<dbReference type="InterPro" id="IPR054363">
    <property type="entry name" value="GH95_cat"/>
</dbReference>
<dbReference type="Gene3D" id="1.50.10.10">
    <property type="match status" value="1"/>
</dbReference>
<dbReference type="InterPro" id="IPR027414">
    <property type="entry name" value="GH95_N_dom"/>
</dbReference>
<dbReference type="Gene3D" id="2.70.98.50">
    <property type="entry name" value="putative glycoside hydrolase family protein from bacillus halodurans"/>
    <property type="match status" value="1"/>
</dbReference>
<feature type="domain" description="Glycosyl hydrolase family 95 catalytic" evidence="3">
    <location>
        <begin position="268"/>
        <end position="677"/>
    </location>
</feature>
<dbReference type="Pfam" id="PF21307">
    <property type="entry name" value="Glyco_hydro_95_C"/>
    <property type="match status" value="1"/>
</dbReference>
<organism evidence="4 5">
    <name type="scientific">Natronoglomus mannanivorans</name>
    <dbReference type="NCBI Taxonomy" id="2979990"/>
    <lineage>
        <taxon>Archaea</taxon>
        <taxon>Methanobacteriati</taxon>
        <taxon>Methanobacteriota</taxon>
        <taxon>Stenosarchaea group</taxon>
        <taxon>Halobacteria</taxon>
        <taxon>Halobacteriales</taxon>
        <taxon>Natrialbaceae</taxon>
        <taxon>Natronoglomus</taxon>
    </lineage>
</organism>
<dbReference type="AlphaFoldDB" id="A0AAP2Z3W5"/>
<sequence>MQPTKPESSRRTIWYREPAETWVEALPVGNGRIGAMVFGDPTDERIQVNEETLWAGSETDRINPDARENLETARELLLDGEHEKAEPIVEEHLVGDPMRIRPYQSLADLHVRHADEPVDEYRRALDLTTGIARTEYERDGALTVREQFVSTADDVLVVRVSGDEPVSTTISMTRQQDARSGCRGENELVLRGQVIDLPDDEAGEGGRGVGFEAVVRVLDADSVTADGDRLRVEDSDEFTLLLAAETTYDGRDPTDACRDALDAASEYSYDDLRERHVREHRQLFDRVSIDLGESDPRPTDERLEAVERDGLDPDLAALYFQYGRYLLLTSSHDCRLPANLQGIWNGEMEPEWESDFHLNINLQMNYWPAQVCNLSECVDPLVSYLDDLRPSGRRTAREHYGCDGFVVHHATDAWQTTTPVWNGAVWPMGAAWLCRLLWDHYEFTGDEAFLEEQAYPIMRESAVFLLDYLVENDDGSLVTVPSNSPENRFVTPSGYESLYCVSPTLDVQLLRDLFEHCLEAMDADAVPESDDELRAELSDALDRLPPLQTGRHGQLREWLHEYEEADPGHRHISHLYGFYPSDQLTIRRTPELADAVRTSLERRLEHGSGNTGWSRAWFVSQYARLEEGTAAHEHLEELLGTYTTANLFGIHPDFETGEPIFQIDGNFGGTAGIAEMLLQSHESELKILPALPEEWSSGTVEGLRARGGFEVDVRWDDGVPEYVHVRSEDGGTCRVRTGEGAELERVETVAGEIVSFDQDADHVVAFETAPEGEYRLQYR</sequence>
<dbReference type="InterPro" id="IPR008928">
    <property type="entry name" value="6-hairpin_glycosidase_sf"/>
</dbReference>
<dbReference type="Pfam" id="PF22124">
    <property type="entry name" value="Glyco_hydro_95_cat"/>
    <property type="match status" value="1"/>
</dbReference>